<feature type="region of interest" description="Disordered" evidence="1">
    <location>
        <begin position="214"/>
        <end position="248"/>
    </location>
</feature>
<gene>
    <name evidence="3" type="ORF">QBC33DRAFT_574211</name>
</gene>
<evidence type="ECO:0000313" key="3">
    <source>
        <dbReference type="EMBL" id="KAK1762466.1"/>
    </source>
</evidence>
<evidence type="ECO:0000256" key="1">
    <source>
        <dbReference type="SAM" id="MobiDB-lite"/>
    </source>
</evidence>
<dbReference type="EMBL" id="MU839037">
    <property type="protein sequence ID" value="KAK1762466.1"/>
    <property type="molecule type" value="Genomic_DNA"/>
</dbReference>
<comment type="caution">
    <text evidence="3">The sequence shown here is derived from an EMBL/GenBank/DDBJ whole genome shotgun (WGS) entry which is preliminary data.</text>
</comment>
<dbReference type="InterPro" id="IPR025676">
    <property type="entry name" value="Clr5_dom"/>
</dbReference>
<reference evidence="3" key="1">
    <citation type="submission" date="2023-06" db="EMBL/GenBank/DDBJ databases">
        <title>Genome-scale phylogeny and comparative genomics of the fungal order Sordariales.</title>
        <authorList>
            <consortium name="Lawrence Berkeley National Laboratory"/>
            <person name="Hensen N."/>
            <person name="Bonometti L."/>
            <person name="Westerberg I."/>
            <person name="Brannstrom I.O."/>
            <person name="Guillou S."/>
            <person name="Cros-Aarteil S."/>
            <person name="Calhoun S."/>
            <person name="Haridas S."/>
            <person name="Kuo A."/>
            <person name="Mondo S."/>
            <person name="Pangilinan J."/>
            <person name="Riley R."/>
            <person name="Labutti K."/>
            <person name="Andreopoulos B."/>
            <person name="Lipzen A."/>
            <person name="Chen C."/>
            <person name="Yanf M."/>
            <person name="Daum C."/>
            <person name="Ng V."/>
            <person name="Clum A."/>
            <person name="Steindorff A."/>
            <person name="Ohm R."/>
            <person name="Martin F."/>
            <person name="Silar P."/>
            <person name="Natvig D."/>
            <person name="Lalanne C."/>
            <person name="Gautier V."/>
            <person name="Ament-Velasquez S.L."/>
            <person name="Kruys A."/>
            <person name="Hutchinson M.I."/>
            <person name="Powell A.J."/>
            <person name="Barry K."/>
            <person name="Miller A.N."/>
            <person name="Grigoriev I.V."/>
            <person name="Debuchy R."/>
            <person name="Gladieux P."/>
            <person name="Thoren M.H."/>
            <person name="Johannesson H."/>
        </authorList>
    </citation>
    <scope>NUCLEOTIDE SEQUENCE</scope>
    <source>
        <strain evidence="3">8032-3</strain>
    </source>
</reference>
<dbReference type="PANTHER" id="PTHR38788:SF3">
    <property type="entry name" value="CLR5 DOMAIN-CONTAINING PROTEIN"/>
    <property type="match status" value="1"/>
</dbReference>
<protein>
    <recommendedName>
        <fullName evidence="2">Clr5 domain-containing protein</fullName>
    </recommendedName>
</protein>
<dbReference type="Proteomes" id="UP001244011">
    <property type="component" value="Unassembled WGS sequence"/>
</dbReference>
<name>A0AAJ0BQM1_9PEZI</name>
<dbReference type="PANTHER" id="PTHR38788">
    <property type="entry name" value="CLR5 DOMAIN-CONTAINING PROTEIN"/>
    <property type="match status" value="1"/>
</dbReference>
<evidence type="ECO:0000259" key="2">
    <source>
        <dbReference type="Pfam" id="PF14420"/>
    </source>
</evidence>
<feature type="compositionally biased region" description="Acidic residues" evidence="1">
    <location>
        <begin position="422"/>
        <end position="439"/>
    </location>
</feature>
<feature type="domain" description="Clr5" evidence="2">
    <location>
        <begin position="108"/>
        <end position="158"/>
    </location>
</feature>
<dbReference type="AlphaFoldDB" id="A0AAJ0BQM1"/>
<feature type="region of interest" description="Disordered" evidence="1">
    <location>
        <begin position="419"/>
        <end position="439"/>
    </location>
</feature>
<keyword evidence="4" id="KW-1185">Reference proteome</keyword>
<dbReference type="GeneID" id="85313929"/>
<accession>A0AAJ0BQM1</accession>
<evidence type="ECO:0000313" key="4">
    <source>
        <dbReference type="Proteomes" id="UP001244011"/>
    </source>
</evidence>
<sequence length="543" mass="61738">MAEHITQLLIDLDQQYDFDPLLPPELPTIAFQDWPPPDQQLQYGQWEEEIAIDGAEDTTTAPLGNFLANAPIPAERPKTPAFRFLETDPVANITPGMQKKQRAPAKTEQEWALVRQRITELYKTKPLSVVMDDVKEKFQFEATVRQFKSQIRKWGLNKNVREPEMGFIVRKQQEREKGQSAELSQANLRFRVRGEAVPQAKIDRWKRSHNVADHASPQFESTPSDVSYSTVSPRLSPERLSSEVDPSLPTTQRTAYRCTDCLRVGRLDLAAILTRYRDCLDCGDKTTAEAIFGDIIEALQRDIHPLDYSLVQGVFGGKGRSCDEIDSRFEKIISLREEQFGDNHHLTHQARLAFVDIILGMLREQIEKPDQDRKTMARRLEVSRCHLHRILRTALSEEVVLQLFRVVCQLFGPLTGEHDLTEPDEDLTEPDEDLTEPDEDPWYDYSFVETIVAACSRNPDVQQAFVYSCLYGWSVFTWDIDAIVQQLVREGHAIGQIGEDGQIQGIWQNHNLAGRVLADTEGRFRYASARSSGLGTCAGTATL</sequence>
<proteinExistence type="predicted"/>
<dbReference type="Pfam" id="PF14420">
    <property type="entry name" value="Clr5"/>
    <property type="match status" value="1"/>
</dbReference>
<dbReference type="RefSeq" id="XP_060278679.1">
    <property type="nucleotide sequence ID" value="XM_060430742.1"/>
</dbReference>
<feature type="compositionally biased region" description="Polar residues" evidence="1">
    <location>
        <begin position="218"/>
        <end position="233"/>
    </location>
</feature>
<organism evidence="3 4">
    <name type="scientific">Phialemonium atrogriseum</name>
    <dbReference type="NCBI Taxonomy" id="1093897"/>
    <lineage>
        <taxon>Eukaryota</taxon>
        <taxon>Fungi</taxon>
        <taxon>Dikarya</taxon>
        <taxon>Ascomycota</taxon>
        <taxon>Pezizomycotina</taxon>
        <taxon>Sordariomycetes</taxon>
        <taxon>Sordariomycetidae</taxon>
        <taxon>Cephalothecales</taxon>
        <taxon>Cephalothecaceae</taxon>
        <taxon>Phialemonium</taxon>
    </lineage>
</organism>